<dbReference type="Proteomes" id="UP000269669">
    <property type="component" value="Unassembled WGS sequence"/>
</dbReference>
<dbReference type="InterPro" id="IPR004360">
    <property type="entry name" value="Glyas_Fos-R_dOase_dom"/>
</dbReference>
<feature type="domain" description="VOC" evidence="1">
    <location>
        <begin position="10"/>
        <end position="129"/>
    </location>
</feature>
<comment type="caution">
    <text evidence="2">The sequence shown here is derived from an EMBL/GenBank/DDBJ whole genome shotgun (WGS) entry which is preliminary data.</text>
</comment>
<dbReference type="RefSeq" id="WP_260472766.1">
    <property type="nucleotide sequence ID" value="NZ_RSDW01000001.1"/>
</dbReference>
<organism evidence="2 3">
    <name type="scientific">Edaphobacter aggregans</name>
    <dbReference type="NCBI Taxonomy" id="570835"/>
    <lineage>
        <taxon>Bacteria</taxon>
        <taxon>Pseudomonadati</taxon>
        <taxon>Acidobacteriota</taxon>
        <taxon>Terriglobia</taxon>
        <taxon>Terriglobales</taxon>
        <taxon>Acidobacteriaceae</taxon>
        <taxon>Edaphobacter</taxon>
    </lineage>
</organism>
<dbReference type="PROSITE" id="PS51819">
    <property type="entry name" value="VOC"/>
    <property type="match status" value="1"/>
</dbReference>
<gene>
    <name evidence="2" type="ORF">EDE15_1859</name>
</gene>
<keyword evidence="3" id="KW-1185">Reference proteome</keyword>
<evidence type="ECO:0000313" key="3">
    <source>
        <dbReference type="Proteomes" id="UP000269669"/>
    </source>
</evidence>
<sequence length="143" mass="16306">MTPPTQETHNIQQVVPFLMITNMEASLRFYVEGLGFTMTNKWIDKGKLRWCWLQLEGAALMLQEYRPGHIPTIKRGEGVSICFQCKDALALYRTFLSCGLTPREPFVGNAMWVTIITDPDGYKLDFESPTDVPEETLYSALHS</sequence>
<dbReference type="InterPro" id="IPR029068">
    <property type="entry name" value="Glyas_Bleomycin-R_OHBP_Dase"/>
</dbReference>
<dbReference type="EMBL" id="RSDW01000001">
    <property type="protein sequence ID" value="RSL16347.1"/>
    <property type="molecule type" value="Genomic_DNA"/>
</dbReference>
<dbReference type="Pfam" id="PF00903">
    <property type="entry name" value="Glyoxalase"/>
    <property type="match status" value="1"/>
</dbReference>
<dbReference type="Gene3D" id="3.10.180.10">
    <property type="entry name" value="2,3-Dihydroxybiphenyl 1,2-Dioxygenase, domain 1"/>
    <property type="match status" value="1"/>
</dbReference>
<evidence type="ECO:0000259" key="1">
    <source>
        <dbReference type="PROSITE" id="PS51819"/>
    </source>
</evidence>
<evidence type="ECO:0000313" key="2">
    <source>
        <dbReference type="EMBL" id="RSL16347.1"/>
    </source>
</evidence>
<dbReference type="SUPFAM" id="SSF54593">
    <property type="entry name" value="Glyoxalase/Bleomycin resistance protein/Dihydroxybiphenyl dioxygenase"/>
    <property type="match status" value="1"/>
</dbReference>
<name>A0A428MHK2_9BACT</name>
<proteinExistence type="predicted"/>
<dbReference type="AlphaFoldDB" id="A0A428MHK2"/>
<protein>
    <submittedName>
        <fullName evidence="2">Putative glyoxalase superfamily protein PhnB</fullName>
    </submittedName>
</protein>
<reference evidence="2 3" key="1">
    <citation type="submission" date="2018-12" db="EMBL/GenBank/DDBJ databases">
        <title>Sequencing of bacterial isolates from soil warming experiment in Harvard Forest, Massachusetts, USA.</title>
        <authorList>
            <person name="Deangelis K."/>
        </authorList>
    </citation>
    <scope>NUCLEOTIDE SEQUENCE [LARGE SCALE GENOMIC DNA]</scope>
    <source>
        <strain evidence="2 3">EB153</strain>
    </source>
</reference>
<accession>A0A428MHK2</accession>
<dbReference type="InterPro" id="IPR037523">
    <property type="entry name" value="VOC_core"/>
</dbReference>